<accession>A0A0G4EH40</accession>
<keyword evidence="4" id="KW-0378">Hydrolase</keyword>
<dbReference type="Pfam" id="PF01457">
    <property type="entry name" value="Peptidase_M8"/>
    <property type="match status" value="1"/>
</dbReference>
<dbReference type="InterPro" id="IPR001509">
    <property type="entry name" value="Epimerase_deHydtase"/>
</dbReference>
<feature type="binding site" evidence="8">
    <location>
        <position position="610"/>
    </location>
    <ligand>
        <name>Zn(2+)</name>
        <dbReference type="ChEBI" id="CHEBI:29105"/>
        <note>catalytic</note>
    </ligand>
</feature>
<dbReference type="GO" id="GO:0007155">
    <property type="term" value="P:cell adhesion"/>
    <property type="evidence" value="ECO:0007669"/>
    <property type="project" value="InterPro"/>
</dbReference>
<dbReference type="GO" id="GO:0006508">
    <property type="term" value="P:proteolysis"/>
    <property type="evidence" value="ECO:0007669"/>
    <property type="project" value="UniProtKB-KW"/>
</dbReference>
<keyword evidence="6 8" id="KW-0482">Metalloprotease</keyword>
<evidence type="ECO:0000256" key="4">
    <source>
        <dbReference type="ARBA" id="ARBA00022801"/>
    </source>
</evidence>
<dbReference type="GO" id="GO:0005737">
    <property type="term" value="C:cytoplasm"/>
    <property type="evidence" value="ECO:0007669"/>
    <property type="project" value="TreeGrafter"/>
</dbReference>
<feature type="domain" description="NAD-dependent epimerase/dehydratase" evidence="9">
    <location>
        <begin position="74"/>
        <end position="301"/>
    </location>
</feature>
<feature type="active site" evidence="7">
    <location>
        <position position="611"/>
    </location>
</feature>
<name>A0A0G4EH40_VITBC</name>
<evidence type="ECO:0000256" key="8">
    <source>
        <dbReference type="PIRSR" id="PIRSR601577-2"/>
    </source>
</evidence>
<keyword evidence="5 8" id="KW-0862">Zinc</keyword>
<dbReference type="Gene3D" id="3.90.132.10">
    <property type="entry name" value="Leishmanolysin , domain 2"/>
    <property type="match status" value="1"/>
</dbReference>
<feature type="binding site" evidence="8">
    <location>
        <position position="614"/>
    </location>
    <ligand>
        <name>Zn(2+)</name>
        <dbReference type="ChEBI" id="CHEBI:29105"/>
        <note>catalytic</note>
    </ligand>
</feature>
<evidence type="ECO:0000256" key="3">
    <source>
        <dbReference type="ARBA" id="ARBA00022723"/>
    </source>
</evidence>
<dbReference type="Gene3D" id="3.10.170.20">
    <property type="match status" value="1"/>
</dbReference>
<evidence type="ECO:0000256" key="2">
    <source>
        <dbReference type="ARBA" id="ARBA00022670"/>
    </source>
</evidence>
<comment type="cofactor">
    <cofactor evidence="8">
        <name>Zn(2+)</name>
        <dbReference type="ChEBI" id="CHEBI:29105"/>
    </cofactor>
    <text evidence="8">Binds 1 zinc ion per subunit.</text>
</comment>
<evidence type="ECO:0000256" key="6">
    <source>
        <dbReference type="ARBA" id="ARBA00023049"/>
    </source>
</evidence>
<organism evidence="10 11">
    <name type="scientific">Vitrella brassicaformis (strain CCMP3155)</name>
    <dbReference type="NCBI Taxonomy" id="1169540"/>
    <lineage>
        <taxon>Eukaryota</taxon>
        <taxon>Sar</taxon>
        <taxon>Alveolata</taxon>
        <taxon>Colpodellida</taxon>
        <taxon>Vitrellaceae</taxon>
        <taxon>Vitrella</taxon>
    </lineage>
</organism>
<keyword evidence="11" id="KW-1185">Reference proteome</keyword>
<evidence type="ECO:0000313" key="11">
    <source>
        <dbReference type="Proteomes" id="UP000041254"/>
    </source>
</evidence>
<protein>
    <recommendedName>
        <fullName evidence="9">NAD-dependent epimerase/dehydratase domain-containing protein</fullName>
    </recommendedName>
</protein>
<dbReference type="VEuPathDB" id="CryptoDB:Vbra_11759"/>
<dbReference type="GO" id="GO:0046872">
    <property type="term" value="F:metal ion binding"/>
    <property type="evidence" value="ECO:0007669"/>
    <property type="project" value="UniProtKB-KW"/>
</dbReference>
<evidence type="ECO:0000256" key="7">
    <source>
        <dbReference type="PIRSR" id="PIRSR601577-1"/>
    </source>
</evidence>
<dbReference type="OrthoDB" id="527990at2759"/>
<comment type="similarity">
    <text evidence="1">Belongs to the peptidase M8 family.</text>
</comment>
<gene>
    <name evidence="10" type="ORF">Vbra_11759</name>
</gene>
<dbReference type="SUPFAM" id="SSF51735">
    <property type="entry name" value="NAD(P)-binding Rossmann-fold domains"/>
    <property type="match status" value="1"/>
</dbReference>
<dbReference type="STRING" id="1169540.A0A0G4EH40"/>
<dbReference type="InterPro" id="IPR036291">
    <property type="entry name" value="NAD(P)-bd_dom_sf"/>
</dbReference>
<dbReference type="Pfam" id="PF01370">
    <property type="entry name" value="Epimerase"/>
    <property type="match status" value="1"/>
</dbReference>
<keyword evidence="3 8" id="KW-0479">Metal-binding</keyword>
<evidence type="ECO:0000256" key="5">
    <source>
        <dbReference type="ARBA" id="ARBA00022833"/>
    </source>
</evidence>
<sequence>MLNKPLLSSRLPPLIAVFIQPFLVSAFRSILVSSHSLNRRARSPLAAHWRTARRTSMSSASTEANGRLPIDSALIVGCGYVGSAVGKALREQGVRVEATTTRPERASDLLDEGVVDSVCTIPTEAPGDASKDPMTGALHEADAVFIAVAPGRSMRGVPDAYPKTYVGTVRRVLKGLEGKKKPTRVVYISSGSVYGTYDDGRIVTEDTPPANPSDNQQTLIEAEKLLLDAAKASQDMIRVSILRLAGVWGPNRPIRSVVERVAGQEVPGTGETFVHWTHLKDIVAASLFALRNGLEGAYNVCSPPVLRKKLYDVICELEGLLPVKWQGPGEGGEYTGRGGNKRLDCSKITGLGFKLLVPDTIQELQNAYQTPPPILVTWSAAGALVAQSFNDTKWGAVHYADHPFYHQNDKEDSPMLRGLQVEADNSTGSVTHFVPMRIFLHNDGMSESLTDTALREYVVGDVLPTATLWIQELLSVIPVQGKLELEPFCSAAWTSSQGDSICAVLGSNYNTCGESIVPEDHFKETAVCASSPSDCAAPFGGNGPSDSDFILYASATKSANCVGNRLGYGGSCFRDQYDRPVAGFVNLCPDMLVGHLDPQEWRSEIGFVVHEIFHALGFSGSDIAFFRDDRTARGSNGRPPLDNTYGLLYAPDSTSAEITEADGNTRLKLTTPKVKEIGRQYFGCPNLDGVYMENEGGQGSAFSHWERRLLYSETMASVSSKFDTLSAFTLAFFRDSGWYLPDFSMASSFPWGDAAFNGDGCTFVEGPCVPSLESEQAH</sequence>
<evidence type="ECO:0000259" key="9">
    <source>
        <dbReference type="Pfam" id="PF01370"/>
    </source>
</evidence>
<reference evidence="10 11" key="1">
    <citation type="submission" date="2014-11" db="EMBL/GenBank/DDBJ databases">
        <authorList>
            <person name="Zhu J."/>
            <person name="Qi W."/>
            <person name="Song R."/>
        </authorList>
    </citation>
    <scope>NUCLEOTIDE SEQUENCE [LARGE SCALE GENOMIC DNA]</scope>
</reference>
<dbReference type="InterPro" id="IPR001577">
    <property type="entry name" value="Peptidase_M8"/>
</dbReference>
<feature type="binding site" evidence="8">
    <location>
        <position position="704"/>
    </location>
    <ligand>
        <name>Zn(2+)</name>
        <dbReference type="ChEBI" id="CHEBI:29105"/>
        <note>catalytic</note>
    </ligand>
</feature>
<evidence type="ECO:0000256" key="1">
    <source>
        <dbReference type="ARBA" id="ARBA00005860"/>
    </source>
</evidence>
<dbReference type="FunFam" id="3.90.132.10:FF:000001">
    <property type="entry name" value="leishmanolysin-like peptidase isoform X2"/>
    <property type="match status" value="1"/>
</dbReference>
<proteinExistence type="inferred from homology"/>
<evidence type="ECO:0000313" key="10">
    <source>
        <dbReference type="EMBL" id="CEL95329.1"/>
    </source>
</evidence>
<dbReference type="GO" id="GO:0004222">
    <property type="term" value="F:metalloendopeptidase activity"/>
    <property type="evidence" value="ECO:0007669"/>
    <property type="project" value="InterPro"/>
</dbReference>
<dbReference type="Gene3D" id="3.40.50.720">
    <property type="entry name" value="NAD(P)-binding Rossmann-like Domain"/>
    <property type="match status" value="1"/>
</dbReference>
<dbReference type="GO" id="GO:0016020">
    <property type="term" value="C:membrane"/>
    <property type="evidence" value="ECO:0007669"/>
    <property type="project" value="InterPro"/>
</dbReference>
<dbReference type="AlphaFoldDB" id="A0A0G4EH40"/>
<keyword evidence="2" id="KW-0645">Protease</keyword>
<dbReference type="EMBL" id="CDMY01000227">
    <property type="protein sequence ID" value="CEL95329.1"/>
    <property type="molecule type" value="Genomic_DNA"/>
</dbReference>
<dbReference type="SUPFAM" id="SSF55486">
    <property type="entry name" value="Metalloproteases ('zincins'), catalytic domain"/>
    <property type="match status" value="1"/>
</dbReference>
<dbReference type="PANTHER" id="PTHR10942:SF0">
    <property type="entry name" value="LEISHMANOLYSIN-LIKE PEPTIDASE"/>
    <property type="match status" value="1"/>
</dbReference>
<dbReference type="InParanoid" id="A0A0G4EH40"/>
<dbReference type="Proteomes" id="UP000041254">
    <property type="component" value="Unassembled WGS sequence"/>
</dbReference>
<dbReference type="PANTHER" id="PTHR10942">
    <property type="entry name" value="LEISHMANOLYSIN-LIKE PEPTIDASE"/>
    <property type="match status" value="1"/>
</dbReference>